<dbReference type="Proteomes" id="UP000198304">
    <property type="component" value="Unassembled WGS sequence"/>
</dbReference>
<accession>A0A239A4D5</accession>
<reference evidence="3 4" key="1">
    <citation type="submission" date="2017-06" db="EMBL/GenBank/DDBJ databases">
        <authorList>
            <person name="Kim H.J."/>
            <person name="Triplett B.A."/>
        </authorList>
    </citation>
    <scope>NUCLEOTIDE SEQUENCE [LARGE SCALE GENOMIC DNA]</scope>
    <source>
        <strain evidence="3 4">SCA</strain>
    </source>
</reference>
<dbReference type="CDD" id="cd17470">
    <property type="entry name" value="T3SS_Flik_C"/>
    <property type="match status" value="1"/>
</dbReference>
<feature type="compositionally biased region" description="Polar residues" evidence="1">
    <location>
        <begin position="46"/>
        <end position="69"/>
    </location>
</feature>
<feature type="compositionally biased region" description="Polar residues" evidence="1">
    <location>
        <begin position="18"/>
        <end position="38"/>
    </location>
</feature>
<dbReference type="AlphaFoldDB" id="A0A239A4D5"/>
<organism evidence="3 4">
    <name type="scientific">Anaerovirgula multivorans</name>
    <dbReference type="NCBI Taxonomy" id="312168"/>
    <lineage>
        <taxon>Bacteria</taxon>
        <taxon>Bacillati</taxon>
        <taxon>Bacillota</taxon>
        <taxon>Clostridia</taxon>
        <taxon>Peptostreptococcales</taxon>
        <taxon>Natronincolaceae</taxon>
        <taxon>Anaerovirgula</taxon>
    </lineage>
</organism>
<evidence type="ECO:0000256" key="1">
    <source>
        <dbReference type="SAM" id="MobiDB-lite"/>
    </source>
</evidence>
<sequence length="461" mass="51983">MVTLNGVMNVMDFMTTKQSNNSEGSNGKDFSQIFQSKVQLKDSNRQKNFSTTNNHSKPTDSKTLSTTDNGIDKQPKLLAYEESSVEQSKGKSLEGESSKTINTQEENEDKKFLLLETEEDALQQYEGIIPPQLLQQLEALITIMQQQGHITEDEAEAIMVELAGTSNLDEGILALNNLFKELNIKTELQNLETNNHTEIADFEKTIKSLLHDAVNQSFDKIIDEEPKIQNSISIDQRNVEKTNEEYTTVEEERPLEKGLTEKTLDIQSTDKPVKIDGYEKVDIEKVDIEEAHIVVDLNKNFELKLNNIANQSLNPEEIHAKNLMEQLIHKVEGTYKSGKTQLKLQLMPENLGKLSINLSSENQTIKAKVYVESLQVKEIIENSLNQFKESLREKGLNISSVEVSVGQDSEAFLQNRSFAQQKLKLKKAPASMDKGLVGIEEMNSITNINPYLVNEGFDKMG</sequence>
<proteinExistence type="predicted"/>
<dbReference type="RefSeq" id="WP_176431128.1">
    <property type="nucleotide sequence ID" value="NZ_FZOJ01000001.1"/>
</dbReference>
<dbReference type="Pfam" id="PF02120">
    <property type="entry name" value="Flg_hook"/>
    <property type="match status" value="1"/>
</dbReference>
<gene>
    <name evidence="3" type="ORF">SAMN05446037_1001293</name>
</gene>
<feature type="domain" description="Flagellar hook-length control protein-like C-terminal" evidence="2">
    <location>
        <begin position="331"/>
        <end position="410"/>
    </location>
</feature>
<evidence type="ECO:0000259" key="2">
    <source>
        <dbReference type="Pfam" id="PF02120"/>
    </source>
</evidence>
<keyword evidence="4" id="KW-1185">Reference proteome</keyword>
<feature type="region of interest" description="Disordered" evidence="1">
    <location>
        <begin position="18"/>
        <end position="105"/>
    </location>
</feature>
<evidence type="ECO:0000313" key="4">
    <source>
        <dbReference type="Proteomes" id="UP000198304"/>
    </source>
</evidence>
<dbReference type="EMBL" id="FZOJ01000001">
    <property type="protein sequence ID" value="SNR89773.1"/>
    <property type="molecule type" value="Genomic_DNA"/>
</dbReference>
<feature type="compositionally biased region" description="Basic and acidic residues" evidence="1">
    <location>
        <begin position="88"/>
        <end position="97"/>
    </location>
</feature>
<dbReference type="InterPro" id="IPR038610">
    <property type="entry name" value="FliK-like_C_sf"/>
</dbReference>
<name>A0A239A4D5_9FIRM</name>
<protein>
    <submittedName>
        <fullName evidence="3">Hook-length control protein FliK</fullName>
    </submittedName>
</protein>
<dbReference type="InterPro" id="IPR021136">
    <property type="entry name" value="Flagellar_hook_control-like_C"/>
</dbReference>
<evidence type="ECO:0000313" key="3">
    <source>
        <dbReference type="EMBL" id="SNR89773.1"/>
    </source>
</evidence>
<dbReference type="Gene3D" id="3.30.750.140">
    <property type="match status" value="1"/>
</dbReference>